<comment type="caution">
    <text evidence="1">The sequence shown here is derived from an EMBL/GenBank/DDBJ whole genome shotgun (WGS) entry which is preliminary data.</text>
</comment>
<accession>A0A1Q8ZLJ0</accession>
<dbReference type="EMBL" id="MKIM01000031">
    <property type="protein sequence ID" value="OLP42603.1"/>
    <property type="molecule type" value="Genomic_DNA"/>
</dbReference>
<dbReference type="STRING" id="1867956.BJF95_00205"/>
<reference evidence="1 2" key="1">
    <citation type="submission" date="2016-09" db="EMBL/GenBank/DDBJ databases">
        <title>Rhizobium oryziradicis sp. nov., isolated from the root of rice.</title>
        <authorList>
            <person name="Zhao J."/>
            <person name="Zhang X."/>
        </authorList>
    </citation>
    <scope>NUCLEOTIDE SEQUENCE [LARGE SCALE GENOMIC DNA]</scope>
    <source>
        <strain evidence="1 2">N19</strain>
    </source>
</reference>
<evidence type="ECO:0000313" key="2">
    <source>
        <dbReference type="Proteomes" id="UP000186894"/>
    </source>
</evidence>
<sequence>MRGLTFFYQGEVLLTQPCLEDITNTKSHFQFLLIEVVVQHLKHDLFYWMHESRALCFFRADAQRPIARS</sequence>
<keyword evidence="2" id="KW-1185">Reference proteome</keyword>
<organism evidence="1 2">
    <name type="scientific">Rhizobium oryziradicis</name>
    <dbReference type="NCBI Taxonomy" id="1867956"/>
    <lineage>
        <taxon>Bacteria</taxon>
        <taxon>Pseudomonadati</taxon>
        <taxon>Pseudomonadota</taxon>
        <taxon>Alphaproteobacteria</taxon>
        <taxon>Hyphomicrobiales</taxon>
        <taxon>Rhizobiaceae</taxon>
        <taxon>Rhizobium/Agrobacterium group</taxon>
        <taxon>Rhizobium</taxon>
    </lineage>
</organism>
<proteinExistence type="predicted"/>
<evidence type="ECO:0000313" key="1">
    <source>
        <dbReference type="EMBL" id="OLP42603.1"/>
    </source>
</evidence>
<protein>
    <submittedName>
        <fullName evidence="1">Uncharacterized protein</fullName>
    </submittedName>
</protein>
<dbReference type="AlphaFoldDB" id="A0A1Q8ZLJ0"/>
<gene>
    <name evidence="1" type="ORF">BJF95_00205</name>
</gene>
<dbReference type="Proteomes" id="UP000186894">
    <property type="component" value="Unassembled WGS sequence"/>
</dbReference>
<name>A0A1Q8ZLJ0_9HYPH</name>